<proteinExistence type="predicted"/>
<organism evidence="4 5">
    <name type="scientific">Capillimicrobium parvum</name>
    <dbReference type="NCBI Taxonomy" id="2884022"/>
    <lineage>
        <taxon>Bacteria</taxon>
        <taxon>Bacillati</taxon>
        <taxon>Actinomycetota</taxon>
        <taxon>Thermoleophilia</taxon>
        <taxon>Solirubrobacterales</taxon>
        <taxon>Capillimicrobiaceae</taxon>
        <taxon>Capillimicrobium</taxon>
    </lineage>
</organism>
<dbReference type="InterPro" id="IPR028098">
    <property type="entry name" value="Glyco_trans_4-like_N"/>
</dbReference>
<keyword evidence="2" id="KW-0808">Transferase</keyword>
<dbReference type="PANTHER" id="PTHR45947">
    <property type="entry name" value="SULFOQUINOVOSYL TRANSFERASE SQD2"/>
    <property type="match status" value="1"/>
</dbReference>
<dbReference type="EMBL" id="CP087164">
    <property type="protein sequence ID" value="UGS38641.1"/>
    <property type="molecule type" value="Genomic_DNA"/>
</dbReference>
<dbReference type="Proteomes" id="UP001162834">
    <property type="component" value="Chromosome"/>
</dbReference>
<dbReference type="GO" id="GO:0016758">
    <property type="term" value="F:hexosyltransferase activity"/>
    <property type="evidence" value="ECO:0007669"/>
    <property type="project" value="TreeGrafter"/>
</dbReference>
<keyword evidence="5" id="KW-1185">Reference proteome</keyword>
<feature type="domain" description="Glycosyltransferase subfamily 4-like N-terminal" evidence="3">
    <location>
        <begin position="25"/>
        <end position="221"/>
    </location>
</feature>
<accession>A0A9E7C2N9</accession>
<dbReference type="SUPFAM" id="SSF53756">
    <property type="entry name" value="UDP-Glycosyltransferase/glycogen phosphorylase"/>
    <property type="match status" value="1"/>
</dbReference>
<evidence type="ECO:0000256" key="1">
    <source>
        <dbReference type="ARBA" id="ARBA00022676"/>
    </source>
</evidence>
<evidence type="ECO:0000259" key="3">
    <source>
        <dbReference type="Pfam" id="PF13439"/>
    </source>
</evidence>
<dbReference type="PANTHER" id="PTHR45947:SF3">
    <property type="entry name" value="SULFOQUINOVOSYL TRANSFERASE SQD2"/>
    <property type="match status" value="1"/>
</dbReference>
<dbReference type="KEGG" id="sbae:DSM104329_05071"/>
<evidence type="ECO:0000313" key="5">
    <source>
        <dbReference type="Proteomes" id="UP001162834"/>
    </source>
</evidence>
<dbReference type="GO" id="GO:1901137">
    <property type="term" value="P:carbohydrate derivative biosynthetic process"/>
    <property type="evidence" value="ECO:0007669"/>
    <property type="project" value="UniProtKB-ARBA"/>
</dbReference>
<evidence type="ECO:0000256" key="2">
    <source>
        <dbReference type="ARBA" id="ARBA00022679"/>
    </source>
</evidence>
<dbReference type="AlphaFoldDB" id="A0A9E7C2N9"/>
<dbReference type="InterPro" id="IPR050194">
    <property type="entry name" value="Glycosyltransferase_grp1"/>
</dbReference>
<protein>
    <recommendedName>
        <fullName evidence="3">Glycosyltransferase subfamily 4-like N-terminal domain-containing protein</fullName>
    </recommendedName>
</protein>
<gene>
    <name evidence="4" type="ORF">DSM104329_05071</name>
</gene>
<evidence type="ECO:0000313" key="4">
    <source>
        <dbReference type="EMBL" id="UGS38641.1"/>
    </source>
</evidence>
<dbReference type="Gene3D" id="3.40.50.2000">
    <property type="entry name" value="Glycogen Phosphorylase B"/>
    <property type="match status" value="2"/>
</dbReference>
<dbReference type="Pfam" id="PF13439">
    <property type="entry name" value="Glyco_transf_4"/>
    <property type="match status" value="1"/>
</dbReference>
<dbReference type="Pfam" id="PF13692">
    <property type="entry name" value="Glyco_trans_1_4"/>
    <property type="match status" value="1"/>
</dbReference>
<sequence>MPARTILLVAHLAPPSPLSAARRSAGFAKYLARRGHRVVVLTSKVSGAGPVEGAARVIRTRDLMASRFNWRKGSFDALQGQSGTAAAAPEPSRLEDVVVPDLALVSWVPFALPRAIALAREEHPDVVWTTGPPPSTNMIGLALQRRLGLPWVADIRDGWRFERNHADFPLAAQRALDDWLDHRLTAAADRVTAVTAPIARDAHDRLGARHAATISNGFDLDELDELAGPPPPGLLNPGRHSLLYTGRLGYAKRSPAALLEGLRALKRRDPDTASRIEVLFAGPLRDDERAQIEAPDLAGMTRALGSLDRATTMRLQRATDTLLLITTGNPSETGQKLFEYLAADRPVFVVGDRTEAARIVTQAKAGSAAPMDDPEAIATALTDLVHGRTAVSPDGIARRFHYATLAEELEAELEAAIAG</sequence>
<name>A0A9E7C2N9_9ACTN</name>
<keyword evidence="1" id="KW-0328">Glycosyltransferase</keyword>
<dbReference type="RefSeq" id="WP_259312659.1">
    <property type="nucleotide sequence ID" value="NZ_CP087164.1"/>
</dbReference>
<reference evidence="4" key="1">
    <citation type="journal article" date="2022" name="Int. J. Syst. Evol. Microbiol.">
        <title>Pseudomonas aegrilactucae sp. nov. and Pseudomonas morbosilactucae sp. nov., pathogens causing bacterial rot of lettuce in Japan.</title>
        <authorList>
            <person name="Sawada H."/>
            <person name="Fujikawa T."/>
            <person name="Satou M."/>
        </authorList>
    </citation>
    <scope>NUCLEOTIDE SEQUENCE</scope>
    <source>
        <strain evidence="4">0166_1</strain>
    </source>
</reference>